<protein>
    <submittedName>
        <fullName evidence="1">Tail tube protein</fullName>
    </submittedName>
</protein>
<dbReference type="InterPro" id="IPR006490">
    <property type="entry name" value="Maj_tail_phi13"/>
</dbReference>
<proteinExistence type="predicted"/>
<evidence type="ECO:0000313" key="1">
    <source>
        <dbReference type="EMBL" id="DAF86648.1"/>
    </source>
</evidence>
<dbReference type="EMBL" id="BK015950">
    <property type="protein sequence ID" value="DAF86648.1"/>
    <property type="molecule type" value="Genomic_DNA"/>
</dbReference>
<name>A0A8S5TWT8_9CAUD</name>
<sequence>MSKNKVKFGLKNVHFAKMIVSEEDGSISYATPIKIPGAVNLSLDPQGDKADFNADDVVFFSDYANNGYSGDLEVAKIPDEFLKEILGQAVDTNGALIESSEDKSSKFALMFEVNGDVNAKRVVYYNCSASRPKAEASTVGETKEPKTDTITITASARSTDNLVRASLEPNEKNQTVYDNFYKKVYEKNGTASV</sequence>
<reference evidence="1" key="1">
    <citation type="journal article" date="2021" name="Proc. Natl. Acad. Sci. U.S.A.">
        <title>A Catalog of Tens of Thousands of Viruses from Human Metagenomes Reveals Hidden Associations with Chronic Diseases.</title>
        <authorList>
            <person name="Tisza M.J."/>
            <person name="Buck C.B."/>
        </authorList>
    </citation>
    <scope>NUCLEOTIDE SEQUENCE</scope>
    <source>
        <strain evidence="1">CtXho31</strain>
    </source>
</reference>
<dbReference type="NCBIfam" id="TIGR01603">
    <property type="entry name" value="maj_tail_phi13"/>
    <property type="match status" value="1"/>
</dbReference>
<accession>A0A8S5TWT8</accession>
<dbReference type="Pfam" id="PF04630">
    <property type="entry name" value="Phage_TTP_1"/>
    <property type="match status" value="1"/>
</dbReference>
<dbReference type="InterPro" id="IPR006724">
    <property type="entry name" value="Phage_TTP"/>
</dbReference>
<organism evidence="1">
    <name type="scientific">Myoviridae sp. ctXho31</name>
    <dbReference type="NCBI Taxonomy" id="2825122"/>
    <lineage>
        <taxon>Viruses</taxon>
        <taxon>Duplodnaviria</taxon>
        <taxon>Heunggongvirae</taxon>
        <taxon>Uroviricota</taxon>
        <taxon>Caudoviricetes</taxon>
    </lineage>
</organism>